<evidence type="ECO:0008006" key="7">
    <source>
        <dbReference type="Google" id="ProtNLM"/>
    </source>
</evidence>
<dbReference type="EMBL" id="CAJJDM010000111">
    <property type="protein sequence ID" value="CAD8099130.1"/>
    <property type="molecule type" value="Genomic_DNA"/>
</dbReference>
<evidence type="ECO:0000256" key="2">
    <source>
        <dbReference type="ARBA" id="ARBA00022803"/>
    </source>
</evidence>
<keyword evidence="6" id="KW-1185">Reference proteome</keyword>
<reference evidence="5" key="1">
    <citation type="submission" date="2021-01" db="EMBL/GenBank/DDBJ databases">
        <authorList>
            <consortium name="Genoscope - CEA"/>
            <person name="William W."/>
        </authorList>
    </citation>
    <scope>NUCLEOTIDE SEQUENCE</scope>
</reference>
<evidence type="ECO:0000256" key="4">
    <source>
        <dbReference type="SAM" id="Coils"/>
    </source>
</evidence>
<dbReference type="InterPro" id="IPR050498">
    <property type="entry name" value="Ycf3"/>
</dbReference>
<feature type="coiled-coil region" evidence="4">
    <location>
        <begin position="495"/>
        <end position="551"/>
    </location>
</feature>
<feature type="repeat" description="TPR" evidence="3">
    <location>
        <begin position="219"/>
        <end position="252"/>
    </location>
</feature>
<dbReference type="Proteomes" id="UP000688137">
    <property type="component" value="Unassembled WGS sequence"/>
</dbReference>
<dbReference type="Pfam" id="PF13181">
    <property type="entry name" value="TPR_8"/>
    <property type="match status" value="1"/>
</dbReference>
<name>A0A8S1P7U3_PARPR</name>
<dbReference type="AlphaFoldDB" id="A0A8S1P7U3"/>
<keyword evidence="1" id="KW-0677">Repeat</keyword>
<feature type="repeat" description="TPR" evidence="3">
    <location>
        <begin position="117"/>
        <end position="150"/>
    </location>
</feature>
<keyword evidence="4" id="KW-0175">Coiled coil</keyword>
<evidence type="ECO:0000256" key="3">
    <source>
        <dbReference type="PROSITE-ProRule" id="PRU00339"/>
    </source>
</evidence>
<feature type="repeat" description="TPR" evidence="3">
    <location>
        <begin position="15"/>
        <end position="48"/>
    </location>
</feature>
<feature type="repeat" description="TPR" evidence="3">
    <location>
        <begin position="83"/>
        <end position="116"/>
    </location>
</feature>
<evidence type="ECO:0000313" key="6">
    <source>
        <dbReference type="Proteomes" id="UP000688137"/>
    </source>
</evidence>
<dbReference type="PROSITE" id="PS50005">
    <property type="entry name" value="TPR"/>
    <property type="match status" value="9"/>
</dbReference>
<feature type="coiled-coil region" evidence="4">
    <location>
        <begin position="718"/>
        <end position="762"/>
    </location>
</feature>
<sequence>MKELQKIPKQIMISKEDILKQGVLFENQGKIEEALKKYEEAITQYPDYADSYIKRANIFKQQGEIDLALIDYNEAIRKNQQFAEAYMHRGILFKQKGEIELALNDYNEAIRFNPEYADAYINRGILFKQKGEIGQALKDYNEAIRVNPKYADAYINRGVLYKQNNEIENALQDYNEAIKLNPENSIALMNRGVLYKKIGENEKALQDYNKALEFNPNYATAYMNRGILHKQKGEIGQALKDYNDAIRLNPNYASAYVNRGALYQQKGEIQNALQDYNEAIKLNPNYETAYIKIEDVFKHLEEEAAKKINTLIYATAYMNRGVLYKKNKQNIKALDDFNMAIKLNNNYADAYMNRGNHFFQNSKMIQALKDYEYALKLEPDQPLYLTNLASYYLKQLQHDIAQTYIIKAEETLDKFKTQQQQQQKWNLSNSNLKYIKKELYLLKQIQIQNETAKNQFKYLSDQLKQKLPESIQILYKKVQENLNKIYQPINIQLDQNFLQDQIINLIKEVNALIQEMNKIKEENKETKQTIQNLQNLEVNQISQQLKELNENQNMYYNSLYWNLKYYLDSMNLISTDLFQNNHDAIIESNSEKAVSNAHQVFNKLTSFADSIPIIGNVFKIFNSGLDFVFQHYKEDKFKTRLEKLNSIIQAGSIGAEKIENEIQFASIELSKNIEANLSDKQQQTQFRKILQQSLKEEKQDFRNNEYWIAGLTDAFIILKNLEKNRDNIIQNLRQVKLRQIIIQQAKEQIGGQNEKNQRANDQKCPCPYCIVQ</sequence>
<feature type="repeat" description="TPR" evidence="3">
    <location>
        <begin position="185"/>
        <end position="218"/>
    </location>
</feature>
<evidence type="ECO:0000256" key="1">
    <source>
        <dbReference type="ARBA" id="ARBA00022737"/>
    </source>
</evidence>
<gene>
    <name evidence="5" type="ORF">PPRIM_AZ9-3.1.T1080185</name>
</gene>
<dbReference type="InterPro" id="IPR019734">
    <property type="entry name" value="TPR_rpt"/>
</dbReference>
<dbReference type="SMART" id="SM00028">
    <property type="entry name" value="TPR"/>
    <property type="match status" value="11"/>
</dbReference>
<dbReference type="Pfam" id="PF00515">
    <property type="entry name" value="TPR_1"/>
    <property type="match status" value="2"/>
</dbReference>
<dbReference type="PANTHER" id="PTHR44858:SF1">
    <property type="entry name" value="UDP-N-ACETYLGLUCOSAMINE--PEPTIDE N-ACETYLGLUCOSAMINYLTRANSFERASE SPINDLY-RELATED"/>
    <property type="match status" value="1"/>
</dbReference>
<dbReference type="PANTHER" id="PTHR44858">
    <property type="entry name" value="TETRATRICOPEPTIDE REPEAT PROTEIN 6"/>
    <property type="match status" value="1"/>
</dbReference>
<organism evidence="5 6">
    <name type="scientific">Paramecium primaurelia</name>
    <dbReference type="NCBI Taxonomy" id="5886"/>
    <lineage>
        <taxon>Eukaryota</taxon>
        <taxon>Sar</taxon>
        <taxon>Alveolata</taxon>
        <taxon>Ciliophora</taxon>
        <taxon>Intramacronucleata</taxon>
        <taxon>Oligohymenophorea</taxon>
        <taxon>Peniculida</taxon>
        <taxon>Parameciidae</taxon>
        <taxon>Paramecium</taxon>
    </lineage>
</organism>
<evidence type="ECO:0000313" key="5">
    <source>
        <dbReference type="EMBL" id="CAD8099130.1"/>
    </source>
</evidence>
<dbReference type="PROSITE" id="PS50293">
    <property type="entry name" value="TPR_REGION"/>
    <property type="match status" value="7"/>
</dbReference>
<dbReference type="Pfam" id="PF13414">
    <property type="entry name" value="TPR_11"/>
    <property type="match status" value="3"/>
</dbReference>
<feature type="repeat" description="TPR" evidence="3">
    <location>
        <begin position="348"/>
        <end position="381"/>
    </location>
</feature>
<proteinExistence type="predicted"/>
<protein>
    <recommendedName>
        <fullName evidence="7">UDP-N-acetylglucosamine--peptide N-acetylglucosaminyltransferase SPINDLY</fullName>
    </recommendedName>
</protein>
<feature type="repeat" description="TPR" evidence="3">
    <location>
        <begin position="253"/>
        <end position="286"/>
    </location>
</feature>
<comment type="caution">
    <text evidence="5">The sequence shown here is derived from an EMBL/GenBank/DDBJ whole genome shotgun (WGS) entry which is preliminary data.</text>
</comment>
<feature type="repeat" description="TPR" evidence="3">
    <location>
        <begin position="314"/>
        <end position="347"/>
    </location>
</feature>
<keyword evidence="2 3" id="KW-0802">TPR repeat</keyword>
<accession>A0A8S1P7U3</accession>
<feature type="repeat" description="TPR" evidence="3">
    <location>
        <begin position="151"/>
        <end position="184"/>
    </location>
</feature>